<proteinExistence type="predicted"/>
<evidence type="ECO:0000313" key="2">
    <source>
        <dbReference type="EMBL" id="AQS59022.1"/>
    </source>
</evidence>
<dbReference type="InterPro" id="IPR043723">
    <property type="entry name" value="DUF5665"/>
</dbReference>
<protein>
    <submittedName>
        <fullName evidence="2">Uncharacterized protein</fullName>
    </submittedName>
</protein>
<dbReference type="Proteomes" id="UP000189464">
    <property type="component" value="Chromosome"/>
</dbReference>
<keyword evidence="3" id="KW-1185">Reference proteome</keyword>
<name>A0A1S6IW74_9FIRM</name>
<organism evidence="2 3">
    <name type="scientific">Desulforamulus ferrireducens</name>
    <dbReference type="NCBI Taxonomy" id="1833852"/>
    <lineage>
        <taxon>Bacteria</taxon>
        <taxon>Bacillati</taxon>
        <taxon>Bacillota</taxon>
        <taxon>Clostridia</taxon>
        <taxon>Eubacteriales</taxon>
        <taxon>Peptococcaceae</taxon>
        <taxon>Desulforamulus</taxon>
    </lineage>
</organism>
<dbReference type="OrthoDB" id="1634137at2"/>
<dbReference type="Pfam" id="PF18910">
    <property type="entry name" value="DUF5665"/>
    <property type="match status" value="1"/>
</dbReference>
<feature type="transmembrane region" description="Helical" evidence="1">
    <location>
        <begin position="40"/>
        <end position="68"/>
    </location>
</feature>
<dbReference type="STRING" id="1833852.B0537_07970"/>
<dbReference type="EMBL" id="CP019698">
    <property type="protein sequence ID" value="AQS59022.1"/>
    <property type="molecule type" value="Genomic_DNA"/>
</dbReference>
<gene>
    <name evidence="2" type="ORF">B0537_07970</name>
</gene>
<dbReference type="RefSeq" id="WP_077714069.1">
    <property type="nucleotide sequence ID" value="NZ_CP019698.1"/>
</dbReference>
<keyword evidence="1" id="KW-1133">Transmembrane helix</keyword>
<evidence type="ECO:0000256" key="1">
    <source>
        <dbReference type="SAM" id="Phobius"/>
    </source>
</evidence>
<keyword evidence="1" id="KW-0472">Membrane</keyword>
<accession>A0A1S6IW74</accession>
<dbReference type="AlphaFoldDB" id="A0A1S6IW74"/>
<evidence type="ECO:0000313" key="3">
    <source>
        <dbReference type="Proteomes" id="UP000189464"/>
    </source>
</evidence>
<keyword evidence="1" id="KW-0812">Transmembrane</keyword>
<sequence>MEEAKGNLSLQDRIDLLARNMEKMKLAEYVELLGDTKRLLWVNFISGIARGLGIAVGFTILGAVILYFMKKLVMLNLPVIGDFIAQVVQMVQIKMY</sequence>
<dbReference type="KEGG" id="dfg:B0537_07970"/>
<reference evidence="2 3" key="1">
    <citation type="journal article" date="2016" name="Int. J. Syst. Evol. Microbiol.">
        <title>Desulfotomaculum ferrireducens sp. nov., a moderately thermophilic sulfate-reducing and dissimilatory Fe(III)-reducing bacterium isolated from compost.</title>
        <authorList>
            <person name="Yang G."/>
            <person name="Guo J."/>
            <person name="Zhuang L."/>
            <person name="Yuan Y."/>
            <person name="Zhou S."/>
        </authorList>
    </citation>
    <scope>NUCLEOTIDE SEQUENCE [LARGE SCALE GENOMIC DNA]</scope>
    <source>
        <strain evidence="2 3">GSS09</strain>
    </source>
</reference>